<dbReference type="SUPFAM" id="SSF52540">
    <property type="entry name" value="P-loop containing nucleoside triphosphate hydrolases"/>
    <property type="match status" value="1"/>
</dbReference>
<protein>
    <recommendedName>
        <fullName evidence="6">Ribose 1,5-bisphosphate phosphokinase PhnN</fullName>
        <ecNumber evidence="6">2.7.4.23</ecNumber>
    </recommendedName>
    <alternativeName>
        <fullName evidence="6">Ribose 1,5-bisphosphokinase</fullName>
    </alternativeName>
</protein>
<evidence type="ECO:0000256" key="6">
    <source>
        <dbReference type="HAMAP-Rule" id="MF_00836"/>
    </source>
</evidence>
<reference evidence="8" key="1">
    <citation type="journal article" date="2019" name="Int. J. Syst. Evol. Microbiol.">
        <title>The Global Catalogue of Microorganisms (GCM) 10K type strain sequencing project: providing services to taxonomists for standard genome sequencing and annotation.</title>
        <authorList>
            <consortium name="The Broad Institute Genomics Platform"/>
            <consortium name="The Broad Institute Genome Sequencing Center for Infectious Disease"/>
            <person name="Wu L."/>
            <person name="Ma J."/>
        </authorList>
    </citation>
    <scope>NUCLEOTIDE SEQUENCE [LARGE SCALE GENOMIC DNA]</scope>
    <source>
        <strain evidence="8">NBRC 112416</strain>
    </source>
</reference>
<accession>A0ABQ5W8I4</accession>
<dbReference type="EC" id="2.7.4.23" evidence="6"/>
<keyword evidence="8" id="KW-1185">Reference proteome</keyword>
<sequence length="189" mass="19710">MEGGGGSLVLVVGPSGVGKDTLISGAREALRGDPGFVFVKRIVTRHADTQAEDHDSLDVASFDQAEAAGHFSLSWRAHGLRYALPGSVASDVARGRIVVANGSRHVVGDAMARFARCRVMLITAEMTLRAERLAARGRETGKEIAARLAREGAPLPQGVEPIVVDNSGTLASGIAAFVSALRSLSPSRA</sequence>
<dbReference type="RefSeq" id="WP_284341353.1">
    <property type="nucleotide sequence ID" value="NZ_BSNS01000015.1"/>
</dbReference>
<evidence type="ECO:0000256" key="2">
    <source>
        <dbReference type="ARBA" id="ARBA00005069"/>
    </source>
</evidence>
<name>A0ABQ5W8I4_9HYPH</name>
<proteinExistence type="inferred from homology"/>
<dbReference type="EMBL" id="BSNS01000015">
    <property type="protein sequence ID" value="GLQ55936.1"/>
    <property type="molecule type" value="Genomic_DNA"/>
</dbReference>
<evidence type="ECO:0000256" key="4">
    <source>
        <dbReference type="ARBA" id="ARBA00022741"/>
    </source>
</evidence>
<organism evidence="7 8">
    <name type="scientific">Devosia nitrariae</name>
    <dbReference type="NCBI Taxonomy" id="2071872"/>
    <lineage>
        <taxon>Bacteria</taxon>
        <taxon>Pseudomonadati</taxon>
        <taxon>Pseudomonadota</taxon>
        <taxon>Alphaproteobacteria</taxon>
        <taxon>Hyphomicrobiales</taxon>
        <taxon>Devosiaceae</taxon>
        <taxon>Devosia</taxon>
    </lineage>
</organism>
<comment type="caution">
    <text evidence="7">The sequence shown here is derived from an EMBL/GenBank/DDBJ whole genome shotgun (WGS) entry which is preliminary data.</text>
</comment>
<evidence type="ECO:0000256" key="5">
    <source>
        <dbReference type="ARBA" id="ARBA00022840"/>
    </source>
</evidence>
<dbReference type="NCBIfam" id="TIGR02322">
    <property type="entry name" value="phosphon_PhnN"/>
    <property type="match status" value="1"/>
</dbReference>
<comment type="similarity">
    <text evidence="6">Belongs to the ribose 1,5-bisphosphokinase family.</text>
</comment>
<comment type="pathway">
    <text evidence="2 6">Metabolic intermediate biosynthesis; 5-phospho-alpha-D-ribose 1-diphosphate biosynthesis; 5-phospho-alpha-D-ribose 1-diphosphate from D-ribose 5-phosphate (route II): step 3/3.</text>
</comment>
<keyword evidence="4 6" id="KW-0547">Nucleotide-binding</keyword>
<dbReference type="InterPro" id="IPR027417">
    <property type="entry name" value="P-loop_NTPase"/>
</dbReference>
<dbReference type="Gene3D" id="3.40.50.300">
    <property type="entry name" value="P-loop containing nucleotide triphosphate hydrolases"/>
    <property type="match status" value="1"/>
</dbReference>
<keyword evidence="5 6" id="KW-0067">ATP-binding</keyword>
<dbReference type="HAMAP" id="MF_00836">
    <property type="entry name" value="PhnN"/>
    <property type="match status" value="1"/>
</dbReference>
<evidence type="ECO:0000313" key="7">
    <source>
        <dbReference type="EMBL" id="GLQ55936.1"/>
    </source>
</evidence>
<dbReference type="InterPro" id="IPR012699">
    <property type="entry name" value="PhnN"/>
</dbReference>
<keyword evidence="3 6" id="KW-0808">Transferase</keyword>
<evidence type="ECO:0000256" key="1">
    <source>
        <dbReference type="ARBA" id="ARBA00000373"/>
    </source>
</evidence>
<gene>
    <name evidence="6 7" type="primary">phnN</name>
    <name evidence="7" type="ORF">GCM10010862_31950</name>
</gene>
<feature type="binding site" evidence="6">
    <location>
        <begin position="13"/>
        <end position="20"/>
    </location>
    <ligand>
        <name>ATP</name>
        <dbReference type="ChEBI" id="CHEBI:30616"/>
    </ligand>
</feature>
<dbReference type="Proteomes" id="UP001156691">
    <property type="component" value="Unassembled WGS sequence"/>
</dbReference>
<comment type="function">
    <text evidence="6">Catalyzes the phosphorylation of ribose 1,5-bisphosphate to 5-phospho-D-ribosyl alpha-1-diphosphate (PRPP).</text>
</comment>
<evidence type="ECO:0000313" key="8">
    <source>
        <dbReference type="Proteomes" id="UP001156691"/>
    </source>
</evidence>
<evidence type="ECO:0000256" key="3">
    <source>
        <dbReference type="ARBA" id="ARBA00022679"/>
    </source>
</evidence>
<comment type="catalytic activity">
    <reaction evidence="1 6">
        <text>alpha-D-ribose 1,5-bisphosphate + ATP = 5-phospho-alpha-D-ribose 1-diphosphate + ADP</text>
        <dbReference type="Rhea" id="RHEA:20109"/>
        <dbReference type="ChEBI" id="CHEBI:30616"/>
        <dbReference type="ChEBI" id="CHEBI:58017"/>
        <dbReference type="ChEBI" id="CHEBI:68688"/>
        <dbReference type="ChEBI" id="CHEBI:456216"/>
        <dbReference type="EC" id="2.7.4.23"/>
    </reaction>
</comment>